<organism evidence="1 2">
    <name type="scientific">Hypericibacter terrae</name>
    <dbReference type="NCBI Taxonomy" id="2602015"/>
    <lineage>
        <taxon>Bacteria</taxon>
        <taxon>Pseudomonadati</taxon>
        <taxon>Pseudomonadota</taxon>
        <taxon>Alphaproteobacteria</taxon>
        <taxon>Rhodospirillales</taxon>
        <taxon>Dongiaceae</taxon>
        <taxon>Hypericibacter</taxon>
    </lineage>
</organism>
<dbReference type="EMBL" id="CP042906">
    <property type="protein sequence ID" value="QEX18901.1"/>
    <property type="molecule type" value="Genomic_DNA"/>
</dbReference>
<dbReference type="Proteomes" id="UP000326202">
    <property type="component" value="Chromosome"/>
</dbReference>
<dbReference type="CDD" id="cd06233">
    <property type="entry name" value="M14-like"/>
    <property type="match status" value="1"/>
</dbReference>
<dbReference type="AlphaFoldDB" id="A0A5J6MNT8"/>
<protein>
    <recommendedName>
        <fullName evidence="3">DUF2817 domain-containing protein</fullName>
    </recommendedName>
</protein>
<dbReference type="KEGG" id="htq:FRZ44_42120"/>
<name>A0A5J6MNT8_9PROT</name>
<dbReference type="RefSeq" id="WP_191908222.1">
    <property type="nucleotide sequence ID" value="NZ_CP042906.1"/>
</dbReference>
<keyword evidence="2" id="KW-1185">Reference proteome</keyword>
<dbReference type="InterPro" id="IPR021259">
    <property type="entry name" value="DUF2817"/>
</dbReference>
<evidence type="ECO:0000313" key="1">
    <source>
        <dbReference type="EMBL" id="QEX18901.1"/>
    </source>
</evidence>
<reference evidence="1 2" key="1">
    <citation type="submission" date="2019-08" db="EMBL/GenBank/DDBJ databases">
        <title>Hyperibacter terrae gen. nov., sp. nov. and Hyperibacter viscosus sp. nov., two new members in the family Rhodospirillaceae isolated from the rhizosphere of Hypericum perforatum.</title>
        <authorList>
            <person name="Noviana Z."/>
        </authorList>
    </citation>
    <scope>NUCLEOTIDE SEQUENCE [LARGE SCALE GENOMIC DNA]</scope>
    <source>
        <strain evidence="1 2">R5913</strain>
    </source>
</reference>
<dbReference type="Pfam" id="PF10994">
    <property type="entry name" value="DUF2817"/>
    <property type="match status" value="1"/>
</dbReference>
<accession>A0A5J6MNT8</accession>
<sequence>MAASTYFSAHYAEARGKFLAAAKAAGGRLTSHQNPASGPEGAPLFTDIARFGPERAERILLIKSGTHGVEGFLGSGIQVGLIESGALRDLPAGVGVVVLHALNPFGFAWLRRTNENNIDLNRNFVDHARPHPQNRAYEELHNFICPRSWTVGQRREADERLYAYGSQHGDAALQAAITAGQYTHPDGVFYGGLAPSWSNQLLTRLSGEIAREARQVAAIDLHSGLGPYGYGEIMNGHAPGLPGFARIEDWFGGEATSYASGDSSSSVLTGDTLTGIERAMPGVPLSGITLEYGTLPLKGMIDAVRADNWLHVHGKLDSEEGRAIKQQIRDAFYPDHDDWKNAVWERGEDVTRRMLKGLAGS</sequence>
<dbReference type="Gene3D" id="3.40.630.10">
    <property type="entry name" value="Zn peptidases"/>
    <property type="match status" value="1"/>
</dbReference>
<dbReference type="SUPFAM" id="SSF53187">
    <property type="entry name" value="Zn-dependent exopeptidases"/>
    <property type="match status" value="1"/>
</dbReference>
<gene>
    <name evidence="1" type="ORF">FRZ44_42120</name>
</gene>
<evidence type="ECO:0008006" key="3">
    <source>
        <dbReference type="Google" id="ProtNLM"/>
    </source>
</evidence>
<proteinExistence type="predicted"/>
<evidence type="ECO:0000313" key="2">
    <source>
        <dbReference type="Proteomes" id="UP000326202"/>
    </source>
</evidence>